<dbReference type="InterPro" id="IPR036291">
    <property type="entry name" value="NAD(P)-bd_dom_sf"/>
</dbReference>
<dbReference type="InterPro" id="IPR011032">
    <property type="entry name" value="GroES-like_sf"/>
</dbReference>
<dbReference type="SUPFAM" id="SSF51735">
    <property type="entry name" value="NAD(P)-binding Rossmann-fold domains"/>
    <property type="match status" value="1"/>
</dbReference>
<protein>
    <recommendedName>
        <fullName evidence="3">Enoyl reductase (ER) domain-containing protein</fullName>
    </recommendedName>
</protein>
<dbReference type="Gene3D" id="3.40.50.150">
    <property type="entry name" value="Vaccinia Virus protein VP39"/>
    <property type="match status" value="1"/>
</dbReference>
<keyword evidence="1" id="KW-0808">Transferase</keyword>
<dbReference type="AlphaFoldDB" id="A0A8G1R495"/>
<dbReference type="CDD" id="cd05195">
    <property type="entry name" value="enoyl_red"/>
    <property type="match status" value="1"/>
</dbReference>
<gene>
    <name evidence="4" type="ORF">BO85DRAFT_519879</name>
</gene>
<evidence type="ECO:0000313" key="4">
    <source>
        <dbReference type="EMBL" id="RAH57989.1"/>
    </source>
</evidence>
<proteinExistence type="predicted"/>
<name>A0A8G1R495_9EURO</name>
<dbReference type="GeneID" id="37168485"/>
<evidence type="ECO:0000256" key="1">
    <source>
        <dbReference type="ARBA" id="ARBA00022679"/>
    </source>
</evidence>
<dbReference type="SUPFAM" id="SSF50129">
    <property type="entry name" value="GroES-like"/>
    <property type="match status" value="1"/>
</dbReference>
<dbReference type="SMART" id="SM00829">
    <property type="entry name" value="PKS_ER"/>
    <property type="match status" value="1"/>
</dbReference>
<keyword evidence="5" id="KW-1185">Reference proteome</keyword>
<sequence length="528" mass="58667">MFTDVSSGFLEAARKRFAQRTSIEYAVLDITRDPLSEEIEPERHDLIVAANQGFLPGWWVGENDERVEKPYVNVDRWRKELLGIGLSGVDFTTHQFNESIVNMVSTRPIPPAAPDKITLLVSEHESGAATEVSRQFRSHGNIVELWGLYNPSPNSRFMIVLLDVVSPLLYNLDEEGFQQLKDFILGLSNHHVFGSPGALKSAVNILATDRHMVFYVQSTGRGKEYALVKGVIHTVRLQSVPATQELTKPIDNKLPKKLSLEFIGLLDTLVWREHRHSLLGDDEVEINVRCVGLNFTDIAISYGLFGYTEDLGYEGSGVVYATVGREEKVQYLVNECHIPRSRIFYSRDTSFHRDLMRETNNRGVDIVLSPLPGKLLHAPWKCVAPGGKMFDIGKRDVLGHSILPMNSFDQARSFYTTDLLQVMQSNLEQGKGATPATEIAGPYADFLDREVVHANRITCFDAADAASAFRYMQSGKHIGKIVIRIPEDAADLPTATSLATPEFSSEKAYQLSGGLGGLGQSIAKMDGL</sequence>
<dbReference type="InterPro" id="IPR050444">
    <property type="entry name" value="Polyketide_Synthase"/>
</dbReference>
<dbReference type="GO" id="GO:0016740">
    <property type="term" value="F:transferase activity"/>
    <property type="evidence" value="ECO:0007669"/>
    <property type="project" value="UniProtKB-KW"/>
</dbReference>
<dbReference type="SUPFAM" id="SSF53335">
    <property type="entry name" value="S-adenosyl-L-methionine-dependent methyltransferases"/>
    <property type="match status" value="1"/>
</dbReference>
<dbReference type="InterPro" id="IPR029063">
    <property type="entry name" value="SAM-dependent_MTases_sf"/>
</dbReference>
<dbReference type="Pfam" id="PF13602">
    <property type="entry name" value="ADH_zinc_N_2"/>
    <property type="match status" value="1"/>
</dbReference>
<dbReference type="PANTHER" id="PTHR45681:SF6">
    <property type="entry name" value="POLYKETIDE SYNTHASE 37"/>
    <property type="match status" value="1"/>
</dbReference>
<reference evidence="4 5" key="1">
    <citation type="submission" date="2018-02" db="EMBL/GenBank/DDBJ databases">
        <title>The genomes of Aspergillus section Nigri reveals drivers in fungal speciation.</title>
        <authorList>
            <consortium name="DOE Joint Genome Institute"/>
            <person name="Vesth T.C."/>
            <person name="Nybo J."/>
            <person name="Theobald S."/>
            <person name="Brandl J."/>
            <person name="Frisvad J.C."/>
            <person name="Nielsen K.F."/>
            <person name="Lyhne E.K."/>
            <person name="Kogle M.E."/>
            <person name="Kuo A."/>
            <person name="Riley R."/>
            <person name="Clum A."/>
            <person name="Nolan M."/>
            <person name="Lipzen A."/>
            <person name="Salamov A."/>
            <person name="Henrissat B."/>
            <person name="Wiebenga A."/>
            <person name="De vries R.P."/>
            <person name="Grigoriev I.V."/>
            <person name="Mortensen U.H."/>
            <person name="Andersen M.R."/>
            <person name="Baker S.E."/>
        </authorList>
    </citation>
    <scope>NUCLEOTIDE SEQUENCE [LARGE SCALE GENOMIC DNA]</scope>
    <source>
        <strain evidence="4 5">CBS 112811</strain>
    </source>
</reference>
<dbReference type="Gene3D" id="3.90.180.10">
    <property type="entry name" value="Medium-chain alcohol dehydrogenases, catalytic domain"/>
    <property type="match status" value="2"/>
</dbReference>
<feature type="domain" description="Enoyl reductase (ER)" evidence="3">
    <location>
        <begin position="264"/>
        <end position="483"/>
    </location>
</feature>
<dbReference type="PANTHER" id="PTHR45681">
    <property type="entry name" value="POLYKETIDE SYNTHASE 44-RELATED"/>
    <property type="match status" value="1"/>
</dbReference>
<keyword evidence="2" id="KW-0511">Multifunctional enzyme</keyword>
<accession>A0A8G1R495</accession>
<evidence type="ECO:0000313" key="5">
    <source>
        <dbReference type="Proteomes" id="UP000249526"/>
    </source>
</evidence>
<dbReference type="InterPro" id="IPR020843">
    <property type="entry name" value="ER"/>
</dbReference>
<evidence type="ECO:0000259" key="3">
    <source>
        <dbReference type="SMART" id="SM00829"/>
    </source>
</evidence>
<organism evidence="4 5">
    <name type="scientific">Aspergillus piperis CBS 112811</name>
    <dbReference type="NCBI Taxonomy" id="1448313"/>
    <lineage>
        <taxon>Eukaryota</taxon>
        <taxon>Fungi</taxon>
        <taxon>Dikarya</taxon>
        <taxon>Ascomycota</taxon>
        <taxon>Pezizomycotina</taxon>
        <taxon>Eurotiomycetes</taxon>
        <taxon>Eurotiomycetidae</taxon>
        <taxon>Eurotiales</taxon>
        <taxon>Aspergillaceae</taxon>
        <taxon>Aspergillus</taxon>
        <taxon>Aspergillus subgen. Circumdati</taxon>
    </lineage>
</organism>
<evidence type="ECO:0000256" key="2">
    <source>
        <dbReference type="ARBA" id="ARBA00023268"/>
    </source>
</evidence>
<dbReference type="Proteomes" id="UP000249526">
    <property type="component" value="Unassembled WGS sequence"/>
</dbReference>
<dbReference type="RefSeq" id="XP_025515911.1">
    <property type="nucleotide sequence ID" value="XM_025665083.1"/>
</dbReference>
<dbReference type="EMBL" id="KZ825061">
    <property type="protein sequence ID" value="RAH57989.1"/>
    <property type="molecule type" value="Genomic_DNA"/>
</dbReference>
<dbReference type="GO" id="GO:0016491">
    <property type="term" value="F:oxidoreductase activity"/>
    <property type="evidence" value="ECO:0007669"/>
    <property type="project" value="InterPro"/>
</dbReference>